<reference evidence="3" key="1">
    <citation type="journal article" date="2020" name="Nature">
        <title>Giant virus diversity and host interactions through global metagenomics.</title>
        <authorList>
            <person name="Schulz F."/>
            <person name="Roux S."/>
            <person name="Paez-Espino D."/>
            <person name="Jungbluth S."/>
            <person name="Walsh D.A."/>
            <person name="Denef V.J."/>
            <person name="McMahon K.D."/>
            <person name="Konstantinidis K.T."/>
            <person name="Eloe-Fadrosh E.A."/>
            <person name="Kyrpides N.C."/>
            <person name="Woyke T."/>
        </authorList>
    </citation>
    <scope>NUCLEOTIDE SEQUENCE</scope>
    <source>
        <strain evidence="3">GVMAG-M-3300023184-86</strain>
    </source>
</reference>
<dbReference type="EMBL" id="MN740167">
    <property type="protein sequence ID" value="QHT91622.1"/>
    <property type="molecule type" value="Genomic_DNA"/>
</dbReference>
<proteinExistence type="predicted"/>
<keyword evidence="2" id="KW-0472">Membrane</keyword>
<feature type="transmembrane region" description="Helical" evidence="2">
    <location>
        <begin position="12"/>
        <end position="32"/>
    </location>
</feature>
<feature type="compositionally biased region" description="Low complexity" evidence="1">
    <location>
        <begin position="80"/>
        <end position="93"/>
    </location>
</feature>
<organism evidence="3">
    <name type="scientific">viral metagenome</name>
    <dbReference type="NCBI Taxonomy" id="1070528"/>
    <lineage>
        <taxon>unclassified sequences</taxon>
        <taxon>metagenomes</taxon>
        <taxon>organismal metagenomes</taxon>
    </lineage>
</organism>
<evidence type="ECO:0000256" key="2">
    <source>
        <dbReference type="SAM" id="Phobius"/>
    </source>
</evidence>
<name>A0A6C0IFD0_9ZZZZ</name>
<sequence length="190" mass="20965">MSISKNQYSTLLLFILSSLILLGIFKWINYLVENGYFYMASINEGLTTTSSCSNFCGPTARCFSTGQQCTSDIDCPGCQSSPPQSQTDSQYTPNVPGNDNAGKLDYKPGYSTLTSDIGSTATIYNDKLSKPVQANFGENTWIDKFNESRQLFDKRYKPAGLENMPSYPNRPSATGEFIDEGPLASNDYLK</sequence>
<evidence type="ECO:0000256" key="1">
    <source>
        <dbReference type="SAM" id="MobiDB-lite"/>
    </source>
</evidence>
<evidence type="ECO:0000313" key="3">
    <source>
        <dbReference type="EMBL" id="QHT91622.1"/>
    </source>
</evidence>
<keyword evidence="2" id="KW-0812">Transmembrane</keyword>
<accession>A0A6C0IFD0</accession>
<dbReference type="AlphaFoldDB" id="A0A6C0IFD0"/>
<feature type="region of interest" description="Disordered" evidence="1">
    <location>
        <begin position="80"/>
        <end position="102"/>
    </location>
</feature>
<keyword evidence="2" id="KW-1133">Transmembrane helix</keyword>
<protein>
    <submittedName>
        <fullName evidence="3">Uncharacterized protein</fullName>
    </submittedName>
</protein>
<feature type="region of interest" description="Disordered" evidence="1">
    <location>
        <begin position="159"/>
        <end position="190"/>
    </location>
</feature>